<keyword evidence="5" id="KW-1185">Reference proteome</keyword>
<keyword evidence="2" id="KW-0539">Nucleus</keyword>
<dbReference type="Pfam" id="PF04082">
    <property type="entry name" value="Fungal_trans"/>
    <property type="match status" value="1"/>
</dbReference>
<evidence type="ECO:0000313" key="5">
    <source>
        <dbReference type="Proteomes" id="UP000027238"/>
    </source>
</evidence>
<dbReference type="GO" id="GO:0008270">
    <property type="term" value="F:zinc ion binding"/>
    <property type="evidence" value="ECO:0007669"/>
    <property type="project" value="InterPro"/>
</dbReference>
<keyword evidence="1" id="KW-0479">Metal-binding</keyword>
<dbReference type="STRING" id="1173701.A0A066XL41"/>
<dbReference type="SMART" id="SM00066">
    <property type="entry name" value="GAL4"/>
    <property type="match status" value="1"/>
</dbReference>
<dbReference type="CDD" id="cd12148">
    <property type="entry name" value="fungal_TF_MHR"/>
    <property type="match status" value="1"/>
</dbReference>
<dbReference type="InterPro" id="IPR036864">
    <property type="entry name" value="Zn2-C6_fun-type_DNA-bd_sf"/>
</dbReference>
<dbReference type="CDD" id="cd00067">
    <property type="entry name" value="GAL4"/>
    <property type="match status" value="1"/>
</dbReference>
<sequence>MVIIAESVGSNDDAGEKPYKKRIYSACQNCRARKRRCDGDEPICGLCSRLEVTCIYTQRRKRGPGRKNKTLDDPGPKSQGVEQTLQQMRQLNVAEDHIANEVPDILAQEAQSGPPAQPHSVDVGDGMPFNILLLPEDALLRVAFLARLRNVRSQLEAQMDPEPFKRQSFARLPPKEYLLDMEQTVIEEVQLFCPTITSSHFLEFVDAQYAAGPDNSHDNPARFAIINALFGTAMRWRTTNDSFEQLSVSSWCYFKNAYAIFPELIARGNDLSACEALLAMATFSLGTADARTTSQLASAAARILQILGMNKRELYTNLSAVERERRRRVFWAAHILNTDMMVKFGLPTPFQHDEMIEYPTEEFIVVGDQAMQRLNFVTSIARLSRIQLRIHEQFSQPGIDHHAVVIASNHELEEWRSSLPEDLQPDPTALLTTRQLETPVALLHLVYFNALIKTHMTLARIKYTSRLHPSSPLYSAWLSSETLPTIEQSYAKCTSAARATIDILRLIPSQPYVNIWAMLCYPVMASLILLWSSLEEPTGPHAHLNVRIIGQFIQFLAGVKDEGCDVRSVLDGCSKLYKIAKYVVHTQRTIRLSRPLEEDQDVRDQLEALRIKLSGATDWMHLAQGLLSNIPVLMSQAREIFAEVLGMEQNDRDHISRTSSDPNRCRGSGWIQQGRRRFSPFRTAASGAVTSDTSTRARLAAPIRLIPFRIQQARVKPQPGVETLRCDCASGNGAISAVAPEALFTLARQFKSKSFQTARIVMQAEQAGHEESTVPLPEDVALGCGLGGVDKVLAVDPVIVILGVQGNFVDDGETHLMLGDDQEADGVHCSFEASKEKELVNTVHSLVVIRKVVRYRAQRLIECLVENWAVCLTKITRPSSSGGMMPLEVGGPELSARLVKVGVSYHSSMNQALKAFGVDP</sequence>
<dbReference type="eggNOG" id="ENOG502SHHD">
    <property type="taxonomic scope" value="Eukaryota"/>
</dbReference>
<dbReference type="AlphaFoldDB" id="A0A066XL41"/>
<proteinExistence type="predicted"/>
<dbReference type="Proteomes" id="UP000027238">
    <property type="component" value="Unassembled WGS sequence"/>
</dbReference>
<dbReference type="PANTHER" id="PTHR46910:SF25">
    <property type="entry name" value="ABC-TRANSPORTER-REGULATING TRANSCRIPTION FACTOR"/>
    <property type="match status" value="1"/>
</dbReference>
<dbReference type="InterPro" id="IPR007219">
    <property type="entry name" value="XnlR_reg_dom"/>
</dbReference>
<dbReference type="GO" id="GO:0006351">
    <property type="term" value="P:DNA-templated transcription"/>
    <property type="evidence" value="ECO:0007669"/>
    <property type="project" value="InterPro"/>
</dbReference>
<dbReference type="PANTHER" id="PTHR46910">
    <property type="entry name" value="TRANSCRIPTION FACTOR PDR1"/>
    <property type="match status" value="1"/>
</dbReference>
<dbReference type="GO" id="GO:0000981">
    <property type="term" value="F:DNA-binding transcription factor activity, RNA polymerase II-specific"/>
    <property type="evidence" value="ECO:0007669"/>
    <property type="project" value="InterPro"/>
</dbReference>
<feature type="domain" description="Zn(2)-C6 fungal-type" evidence="3">
    <location>
        <begin position="26"/>
        <end position="56"/>
    </location>
</feature>
<dbReference type="HOGENOM" id="CLU_011099_3_1_1"/>
<evidence type="ECO:0000259" key="3">
    <source>
        <dbReference type="PROSITE" id="PS50048"/>
    </source>
</evidence>
<comment type="caution">
    <text evidence="4">The sequence shown here is derived from an EMBL/GenBank/DDBJ whole genome shotgun (WGS) entry which is preliminary data.</text>
</comment>
<dbReference type="PROSITE" id="PS50048">
    <property type="entry name" value="ZN2_CY6_FUNGAL_2"/>
    <property type="match status" value="1"/>
</dbReference>
<dbReference type="SUPFAM" id="SSF57701">
    <property type="entry name" value="Zn2/Cys6 DNA-binding domain"/>
    <property type="match status" value="1"/>
</dbReference>
<evidence type="ECO:0000256" key="1">
    <source>
        <dbReference type="ARBA" id="ARBA00022723"/>
    </source>
</evidence>
<accession>A0A066XL41</accession>
<reference evidence="5" key="1">
    <citation type="journal article" date="2014" name="Genome Announc.">
        <title>Draft genome sequence of Colletotrichum sublineola, a destructive pathogen of cultivated sorghum.</title>
        <authorList>
            <person name="Baroncelli R."/>
            <person name="Sanz-Martin J.M."/>
            <person name="Rech G.E."/>
            <person name="Sukno S.A."/>
            <person name="Thon M.R."/>
        </authorList>
    </citation>
    <scope>NUCLEOTIDE SEQUENCE [LARGE SCALE GENOMIC DNA]</scope>
    <source>
        <strain evidence="5">TX430BB</strain>
    </source>
</reference>
<dbReference type="InterPro" id="IPR001138">
    <property type="entry name" value="Zn2Cys6_DnaBD"/>
</dbReference>
<dbReference type="GO" id="GO:0003677">
    <property type="term" value="F:DNA binding"/>
    <property type="evidence" value="ECO:0007669"/>
    <property type="project" value="InterPro"/>
</dbReference>
<dbReference type="Gene3D" id="4.10.240.10">
    <property type="entry name" value="Zn(2)-C6 fungal-type DNA-binding domain"/>
    <property type="match status" value="1"/>
</dbReference>
<name>A0A066XL41_COLSU</name>
<dbReference type="PROSITE" id="PS00463">
    <property type="entry name" value="ZN2_CY6_FUNGAL_1"/>
    <property type="match status" value="1"/>
</dbReference>
<dbReference type="InterPro" id="IPR050987">
    <property type="entry name" value="AtrR-like"/>
</dbReference>
<dbReference type="EMBL" id="JMSE01000487">
    <property type="protein sequence ID" value="KDN69632.1"/>
    <property type="molecule type" value="Genomic_DNA"/>
</dbReference>
<dbReference type="Pfam" id="PF00172">
    <property type="entry name" value="Zn_clus"/>
    <property type="match status" value="1"/>
</dbReference>
<gene>
    <name evidence="4" type="ORF">CSUB01_00216</name>
</gene>
<dbReference type="OrthoDB" id="3266505at2759"/>
<organism evidence="4 5">
    <name type="scientific">Colletotrichum sublineola</name>
    <name type="common">Sorghum anthracnose fungus</name>
    <dbReference type="NCBI Taxonomy" id="1173701"/>
    <lineage>
        <taxon>Eukaryota</taxon>
        <taxon>Fungi</taxon>
        <taxon>Dikarya</taxon>
        <taxon>Ascomycota</taxon>
        <taxon>Pezizomycotina</taxon>
        <taxon>Sordariomycetes</taxon>
        <taxon>Hypocreomycetidae</taxon>
        <taxon>Glomerellales</taxon>
        <taxon>Glomerellaceae</taxon>
        <taxon>Colletotrichum</taxon>
        <taxon>Colletotrichum graminicola species complex</taxon>
    </lineage>
</organism>
<protein>
    <submittedName>
        <fullName evidence="4">Putative fungal specific transcription factor domain-containing protein</fullName>
    </submittedName>
</protein>
<evidence type="ECO:0000313" key="4">
    <source>
        <dbReference type="EMBL" id="KDN69632.1"/>
    </source>
</evidence>
<evidence type="ECO:0000256" key="2">
    <source>
        <dbReference type="ARBA" id="ARBA00023242"/>
    </source>
</evidence>